<feature type="compositionally biased region" description="Acidic residues" evidence="1">
    <location>
        <begin position="66"/>
        <end position="78"/>
    </location>
</feature>
<dbReference type="InterPro" id="IPR038341">
    <property type="entry name" value="UvsW.1-like_sf"/>
</dbReference>
<dbReference type="OrthoDB" id="24515at10239"/>
<keyword evidence="4" id="KW-1185">Reference proteome</keyword>
<dbReference type="InterPro" id="IPR020975">
    <property type="entry name" value="UvsW.1_dom"/>
</dbReference>
<reference evidence="3 4" key="1">
    <citation type="submission" date="2012-08" db="EMBL/GenBank/DDBJ databases">
        <title>Selection and characterization of a candidate therapeutic bacteriophage that lyses the German Escherichia coli O104:H4 outbreak strain.</title>
        <authorList>
            <person name="Merabishvilli M."/>
            <person name="De Vos D."/>
            <person name="Verbeken G."/>
            <person name="Kropinski A."/>
            <person name="Vandenheuvel D."/>
            <person name="Lavigne R."/>
            <person name="Wattiau P."/>
            <person name="Mast J."/>
            <person name="Ragimbeau C."/>
            <person name="Mossong J."/>
            <person name="Scheres J."/>
            <person name="Chanishvili N."/>
            <person name="Vaneechoutte M."/>
            <person name="Pirnay J.P."/>
        </authorList>
    </citation>
    <scope>NUCLEOTIDE SEQUENCE [LARGE SCALE GENOMIC DNA]</scope>
</reference>
<evidence type="ECO:0000256" key="1">
    <source>
        <dbReference type="SAM" id="MobiDB-lite"/>
    </source>
</evidence>
<protein>
    <recommendedName>
        <fullName evidence="2">UvsW.1 domain-containing protein</fullName>
    </recommendedName>
</protein>
<organism evidence="3 4">
    <name type="scientific">Enterobacteria phage GEC-3S</name>
    <dbReference type="NCBI Taxonomy" id="1222338"/>
    <lineage>
        <taxon>Viruses</taxon>
        <taxon>Duplodnaviria</taxon>
        <taxon>Heunggongvirae</taxon>
        <taxon>Uroviricota</taxon>
        <taxon>Caudoviricetes</taxon>
        <taxon>Pantevenvirales</taxon>
        <taxon>Straboviridae</taxon>
        <taxon>Krischvirus</taxon>
        <taxon>Krischvirus gec3s</taxon>
    </lineage>
</organism>
<dbReference type="Proteomes" id="UP000203896">
    <property type="component" value="Segment"/>
</dbReference>
<feature type="region of interest" description="Disordered" evidence="1">
    <location>
        <begin position="59"/>
        <end position="78"/>
    </location>
</feature>
<accession>A0A0B7MJD0</accession>
<dbReference type="GeneID" id="23301328"/>
<evidence type="ECO:0000313" key="4">
    <source>
        <dbReference type="Proteomes" id="UP000203896"/>
    </source>
</evidence>
<evidence type="ECO:0000313" key="3">
    <source>
        <dbReference type="EMBL" id="CEO90779.1"/>
    </source>
</evidence>
<dbReference type="EMBL" id="HE978309">
    <property type="protein sequence ID" value="CEO90779.1"/>
    <property type="molecule type" value="Genomic_DNA"/>
</dbReference>
<name>A0A0B7MJD0_9CAUD</name>
<feature type="domain" description="UvsW.1" evidence="2">
    <location>
        <begin position="3"/>
        <end position="67"/>
    </location>
</feature>
<proteinExistence type="predicted"/>
<sequence>MISFKRFLVEAAIDGFMRKIYSCNTIEGLNELEAYYEKRKKETELKPADDISIRDAIAGRRKQLEADNEPEEEPEEDF</sequence>
<dbReference type="Gene3D" id="1.20.1280.210">
    <property type="match status" value="1"/>
</dbReference>
<evidence type="ECO:0000259" key="2">
    <source>
        <dbReference type="Pfam" id="PF11637"/>
    </source>
</evidence>
<gene>
    <name evidence="3" type="ORF">BN201_0176</name>
</gene>
<dbReference type="RefSeq" id="YP_009118859.1">
    <property type="nucleotide sequence ID" value="NC_025425.1"/>
</dbReference>
<dbReference type="Pfam" id="PF11637">
    <property type="entry name" value="UvsW-1"/>
    <property type="match status" value="1"/>
</dbReference>
<dbReference type="KEGG" id="vg:23301328"/>